<dbReference type="PANTHER" id="PTHR10903">
    <property type="entry name" value="GTPASE, IMAP FAMILY MEMBER-RELATED"/>
    <property type="match status" value="1"/>
</dbReference>
<dbReference type="EMBL" id="HBIN01018813">
    <property type="protein sequence ID" value="CAE0444288.1"/>
    <property type="molecule type" value="Transcribed_RNA"/>
</dbReference>
<keyword evidence="3" id="KW-0472">Membrane</keyword>
<name>A0A6S8F1A6_9STRA</name>
<dbReference type="Pfam" id="PF04548">
    <property type="entry name" value="AIG1"/>
    <property type="match status" value="1"/>
</dbReference>
<sequence length="355" mass="40200">MHRLFARTSPLFRNRTSSSRARAVFGGLSIAFVGAAFLSVNATPSRKLCTEEDLVVDESEEVNRKHVLKEKRLDDWNGTGYTVGKLNRGDLHDVENHRHVIALIGVTGSGKSSTANTMLAGAHKRYFQVADSLTSVTRSVNFRDYEFQGVPFRIIDTPGFGDTNRPKGEIDKEIRDFSKFSRHGISCFFLVLPKGRVTEESEEILIRAKELFGDDFLKHAVLVFTHGLGSDKVGMKRNLLTRDILIEEINKLEKNHFLRELVEQIDFRVMAVENKLEPYRELSKFRLHKAVLDVEKANGSNRYLGIKVNEDIAESISNCREELLKHLNGETTITIRCGKGSDLPKLIQMLVEQLK</sequence>
<protein>
    <recommendedName>
        <fullName evidence="4">AIG1-type G domain-containing protein</fullName>
    </recommendedName>
</protein>
<dbReference type="AlphaFoldDB" id="A0A6S8F1A6"/>
<feature type="domain" description="AIG1-type G" evidence="4">
    <location>
        <begin position="96"/>
        <end position="312"/>
    </location>
</feature>
<evidence type="ECO:0000313" key="8">
    <source>
        <dbReference type="EMBL" id="CAE0444287.1"/>
    </source>
</evidence>
<organism evidence="6">
    <name type="scientific">Aplanochytrium stocchinoi</name>
    <dbReference type="NCBI Taxonomy" id="215587"/>
    <lineage>
        <taxon>Eukaryota</taxon>
        <taxon>Sar</taxon>
        <taxon>Stramenopiles</taxon>
        <taxon>Bigyra</taxon>
        <taxon>Labyrinthulomycetes</taxon>
        <taxon>Thraustochytrida</taxon>
        <taxon>Thraustochytriidae</taxon>
        <taxon>Aplanochytrium</taxon>
    </lineage>
</organism>
<evidence type="ECO:0000256" key="3">
    <source>
        <dbReference type="SAM" id="Phobius"/>
    </source>
</evidence>
<dbReference type="PANTHER" id="PTHR10903:SF184">
    <property type="entry name" value="GTP-BINDING PROTEIN A"/>
    <property type="match status" value="1"/>
</dbReference>
<dbReference type="EMBL" id="HBIN01018812">
    <property type="protein sequence ID" value="CAE0444287.1"/>
    <property type="molecule type" value="Transcribed_RNA"/>
</dbReference>
<dbReference type="EMBL" id="HBIN01018809">
    <property type="protein sequence ID" value="CAE0444284.1"/>
    <property type="molecule type" value="Transcribed_RNA"/>
</dbReference>
<keyword evidence="3" id="KW-0812">Transmembrane</keyword>
<proteinExistence type="predicted"/>
<dbReference type="InterPro" id="IPR027417">
    <property type="entry name" value="P-loop_NTPase"/>
</dbReference>
<evidence type="ECO:0000313" key="6">
    <source>
        <dbReference type="EMBL" id="CAE0444285.1"/>
    </source>
</evidence>
<evidence type="ECO:0000259" key="4">
    <source>
        <dbReference type="PROSITE" id="PS51720"/>
    </source>
</evidence>
<evidence type="ECO:0000256" key="1">
    <source>
        <dbReference type="ARBA" id="ARBA00022741"/>
    </source>
</evidence>
<evidence type="ECO:0000313" key="9">
    <source>
        <dbReference type="EMBL" id="CAE0444288.1"/>
    </source>
</evidence>
<gene>
    <name evidence="5" type="ORF">ASTO00021_LOCUS14335</name>
    <name evidence="6" type="ORF">ASTO00021_LOCUS14336</name>
    <name evidence="7" type="ORF">ASTO00021_LOCUS14337</name>
    <name evidence="8" type="ORF">ASTO00021_LOCUS14338</name>
    <name evidence="9" type="ORF">ASTO00021_LOCUS14339</name>
</gene>
<dbReference type="InterPro" id="IPR045058">
    <property type="entry name" value="GIMA/IAN/Toc"/>
</dbReference>
<feature type="transmembrane region" description="Helical" evidence="3">
    <location>
        <begin position="21"/>
        <end position="40"/>
    </location>
</feature>
<dbReference type="EMBL" id="HBIN01018811">
    <property type="protein sequence ID" value="CAE0444286.1"/>
    <property type="molecule type" value="Transcribed_RNA"/>
</dbReference>
<reference evidence="6" key="1">
    <citation type="submission" date="2021-01" db="EMBL/GenBank/DDBJ databases">
        <authorList>
            <person name="Corre E."/>
            <person name="Pelletier E."/>
            <person name="Niang G."/>
            <person name="Scheremetjew M."/>
            <person name="Finn R."/>
            <person name="Kale V."/>
            <person name="Holt S."/>
            <person name="Cochrane G."/>
            <person name="Meng A."/>
            <person name="Brown T."/>
            <person name="Cohen L."/>
        </authorList>
    </citation>
    <scope>NUCLEOTIDE SEQUENCE</scope>
    <source>
        <strain evidence="6">GSBS06</strain>
    </source>
</reference>
<accession>A0A6S8F1A6</accession>
<keyword evidence="3" id="KW-1133">Transmembrane helix</keyword>
<evidence type="ECO:0000256" key="2">
    <source>
        <dbReference type="ARBA" id="ARBA00023134"/>
    </source>
</evidence>
<keyword evidence="1" id="KW-0547">Nucleotide-binding</keyword>
<dbReference type="EMBL" id="HBIN01018810">
    <property type="protein sequence ID" value="CAE0444285.1"/>
    <property type="molecule type" value="Transcribed_RNA"/>
</dbReference>
<dbReference type="Gene3D" id="3.40.50.300">
    <property type="entry name" value="P-loop containing nucleotide triphosphate hydrolases"/>
    <property type="match status" value="1"/>
</dbReference>
<evidence type="ECO:0000313" key="5">
    <source>
        <dbReference type="EMBL" id="CAE0444284.1"/>
    </source>
</evidence>
<dbReference type="GO" id="GO:0005525">
    <property type="term" value="F:GTP binding"/>
    <property type="evidence" value="ECO:0007669"/>
    <property type="project" value="UniProtKB-KW"/>
</dbReference>
<keyword evidence="2" id="KW-0342">GTP-binding</keyword>
<dbReference type="PROSITE" id="PS51720">
    <property type="entry name" value="G_AIG1"/>
    <property type="match status" value="1"/>
</dbReference>
<dbReference type="SUPFAM" id="SSF52540">
    <property type="entry name" value="P-loop containing nucleoside triphosphate hydrolases"/>
    <property type="match status" value="1"/>
</dbReference>
<evidence type="ECO:0000313" key="7">
    <source>
        <dbReference type="EMBL" id="CAE0444286.1"/>
    </source>
</evidence>
<dbReference type="InterPro" id="IPR006703">
    <property type="entry name" value="G_AIG1"/>
</dbReference>